<gene>
    <name evidence="3" type="primary">LOC136078429</name>
</gene>
<dbReference type="PANTHER" id="PTHR33395">
    <property type="entry name" value="TRANSCRIPTASE, PUTATIVE-RELATED-RELATED"/>
    <property type="match status" value="1"/>
</dbReference>
<name>A0ABM4BML5_HYDVU</name>
<accession>A0ABM4BML5</accession>
<evidence type="ECO:0000313" key="2">
    <source>
        <dbReference type="Proteomes" id="UP001652625"/>
    </source>
</evidence>
<dbReference type="Proteomes" id="UP001652625">
    <property type="component" value="Chromosome 03"/>
</dbReference>
<feature type="region of interest" description="Disordered" evidence="1">
    <location>
        <begin position="1"/>
        <end position="32"/>
    </location>
</feature>
<sequence>MKSINLKTKKVKKPEKQKAERPNGIKKQTKKKKDMVSASEIFITDTTLCTICSCPYNVPPFDDWTQCSKCTSCNTNITKKHVYLTGDYNINLLNHSSNVNVQYFLNTLIQHDIILTISKSTRITNTASTLLDNIFTNNIHNCLLESGIIKTDITDHFPIFLITNNITDNHFALKSTIQMRQINENSLLHFRNLLSEKIDWDLILQSKEANRAYDLFLAQFCKYYDLAFPLKKIVINSKSLLSPWMTKGNTQKTWNVINQIIGKKRCSNNNLPQKLIIDGEMISNKETIVEKLNNYFLEVGPNLASKIPKNTTNFKSYIKPTNISMKEVSLNITEVRNAYNSLKNNKSAGIDQISVNVVKAIFDIIEPSLFHIFNLSIQSGIVPEKLKIAKISPIFKTGDNTIMSNYRPISVLPCFSKLLERIMYDRPNKYLTKNKILYNKQFGFKKKTFNGSCNNRFNKLYIRWVQ</sequence>
<keyword evidence="2" id="KW-1185">Reference proteome</keyword>
<dbReference type="RefSeq" id="XP_065650275.1">
    <property type="nucleotide sequence ID" value="XM_065794203.1"/>
</dbReference>
<proteinExistence type="predicted"/>
<evidence type="ECO:0000313" key="3">
    <source>
        <dbReference type="RefSeq" id="XP_065650275.1"/>
    </source>
</evidence>
<evidence type="ECO:0000256" key="1">
    <source>
        <dbReference type="SAM" id="MobiDB-lite"/>
    </source>
</evidence>
<protein>
    <submittedName>
        <fullName evidence="3">Uncharacterized protein LOC136078429</fullName>
    </submittedName>
</protein>
<organism evidence="2 3">
    <name type="scientific">Hydra vulgaris</name>
    <name type="common">Hydra</name>
    <name type="synonym">Hydra attenuata</name>
    <dbReference type="NCBI Taxonomy" id="6087"/>
    <lineage>
        <taxon>Eukaryota</taxon>
        <taxon>Metazoa</taxon>
        <taxon>Cnidaria</taxon>
        <taxon>Hydrozoa</taxon>
        <taxon>Hydroidolina</taxon>
        <taxon>Anthoathecata</taxon>
        <taxon>Aplanulata</taxon>
        <taxon>Hydridae</taxon>
        <taxon>Hydra</taxon>
    </lineage>
</organism>
<feature type="compositionally biased region" description="Basic and acidic residues" evidence="1">
    <location>
        <begin position="14"/>
        <end position="23"/>
    </location>
</feature>
<reference evidence="3" key="1">
    <citation type="submission" date="2025-08" db="UniProtKB">
        <authorList>
            <consortium name="RefSeq"/>
        </authorList>
    </citation>
    <scope>IDENTIFICATION</scope>
</reference>
<dbReference type="GeneID" id="136078429"/>
<dbReference type="PANTHER" id="PTHR33395:SF22">
    <property type="entry name" value="REVERSE TRANSCRIPTASE DOMAIN-CONTAINING PROTEIN"/>
    <property type="match status" value="1"/>
</dbReference>